<keyword evidence="2" id="KW-1185">Reference proteome</keyword>
<comment type="caution">
    <text evidence="1">The sequence shown here is derived from an EMBL/GenBank/DDBJ whole genome shotgun (WGS) entry which is preliminary data.</text>
</comment>
<feature type="non-terminal residue" evidence="1">
    <location>
        <position position="86"/>
    </location>
</feature>
<protein>
    <submittedName>
        <fullName evidence="1">2934_t:CDS:1</fullName>
    </submittedName>
</protein>
<name>A0ACA9LMY0_9GLOM</name>
<gene>
    <name evidence="1" type="ORF">SCALOS_LOCUS4814</name>
</gene>
<reference evidence="1" key="1">
    <citation type="submission" date="2021-06" db="EMBL/GenBank/DDBJ databases">
        <authorList>
            <person name="Kallberg Y."/>
            <person name="Tangrot J."/>
            <person name="Rosling A."/>
        </authorList>
    </citation>
    <scope>NUCLEOTIDE SEQUENCE</scope>
    <source>
        <strain evidence="1">AU212A</strain>
    </source>
</reference>
<sequence length="86" mass="10296">MHEKVIVGRVYRLFDRKNEDKAIERFIEEIEKHDIFKGDNLESILNALNNENHLIKFSVNVAPSYLYVWSKSTKFYLAWPYSWTAD</sequence>
<dbReference type="Proteomes" id="UP000789860">
    <property type="component" value="Unassembled WGS sequence"/>
</dbReference>
<feature type="non-terminal residue" evidence="1">
    <location>
        <position position="1"/>
    </location>
</feature>
<accession>A0ACA9LMY0</accession>
<evidence type="ECO:0000313" key="1">
    <source>
        <dbReference type="EMBL" id="CAG8540222.1"/>
    </source>
</evidence>
<proteinExistence type="predicted"/>
<organism evidence="1 2">
    <name type="scientific">Scutellospora calospora</name>
    <dbReference type="NCBI Taxonomy" id="85575"/>
    <lineage>
        <taxon>Eukaryota</taxon>
        <taxon>Fungi</taxon>
        <taxon>Fungi incertae sedis</taxon>
        <taxon>Mucoromycota</taxon>
        <taxon>Glomeromycotina</taxon>
        <taxon>Glomeromycetes</taxon>
        <taxon>Diversisporales</taxon>
        <taxon>Gigasporaceae</taxon>
        <taxon>Scutellospora</taxon>
    </lineage>
</organism>
<dbReference type="EMBL" id="CAJVPM010006941">
    <property type="protein sequence ID" value="CAG8540222.1"/>
    <property type="molecule type" value="Genomic_DNA"/>
</dbReference>
<evidence type="ECO:0000313" key="2">
    <source>
        <dbReference type="Proteomes" id="UP000789860"/>
    </source>
</evidence>